<sequence>MKKWILALCLLLAVTGAVLTGCSNVQEVSGENDRVEIVLAGWGGNPTETKLLNQTIQDFENLHPSIHVKHEVITDQYMDILKTRLIGGNGPDVFYLDALEAPGLINTGVLEPLNSYVKSDFDVQDFEKPLLKAFQKNGETYGFPKDYSTLGLFYNKKLFKEAGVEVPKTWDEFEEVSKVFKKKGIQAFGVTPELARVFYMAQANGGDVVKNNKANFATKEVVDALQPLIDQHLKDKTSVQPSDVGANSGTDMFAQQKVAMVIEGNWMIPFLQESFPKLDYGTAEVPTINGHKNTMAFTVAYVMNADSKKKKASWELIQYLTGKEGMETWTSKGYALPTRKSVADKLGFAEDKKRGPLVKGAAYATVWQDGPYLPIIMNNFNNQFLSAFLGQSDLETALKKAQKQANQEISIYE</sequence>
<organism evidence="5 6">
    <name type="scientific">Priestia megaterium (strain ATCC 14581 / DSM 32 / CCUG 1817 / JCM 2506 / NBRC 15308 / NCIMB 9376 / NCTC 10342 / NRRL B-14308 / VKM B-512 / Ford 19)</name>
    <name type="common">Bacillus megaterium</name>
    <dbReference type="NCBI Taxonomy" id="1348623"/>
    <lineage>
        <taxon>Bacteria</taxon>
        <taxon>Bacillati</taxon>
        <taxon>Bacillota</taxon>
        <taxon>Bacilli</taxon>
        <taxon>Bacillales</taxon>
        <taxon>Bacillaceae</taxon>
        <taxon>Priestia</taxon>
    </lineage>
</organism>
<dbReference type="CDD" id="cd14748">
    <property type="entry name" value="PBP2_UgpB"/>
    <property type="match status" value="1"/>
</dbReference>
<dbReference type="PANTHER" id="PTHR30061:SF50">
    <property type="entry name" value="MALTOSE_MALTODEXTRIN-BINDING PERIPLASMIC PROTEIN"/>
    <property type="match status" value="1"/>
</dbReference>
<evidence type="ECO:0000313" key="6">
    <source>
        <dbReference type="Proteomes" id="UP000031829"/>
    </source>
</evidence>
<evidence type="ECO:0000256" key="2">
    <source>
        <dbReference type="ARBA" id="ARBA00022448"/>
    </source>
</evidence>
<dbReference type="PANTHER" id="PTHR30061">
    <property type="entry name" value="MALTOSE-BINDING PERIPLASMIC PROTEIN"/>
    <property type="match status" value="1"/>
</dbReference>
<comment type="similarity">
    <text evidence="1">Belongs to the bacterial solute-binding protein 1 family.</text>
</comment>
<dbReference type="GeneID" id="93644330"/>
<feature type="chain" id="PRO_5038477081" evidence="4">
    <location>
        <begin position="21"/>
        <end position="413"/>
    </location>
</feature>
<dbReference type="RefSeq" id="WP_034649517.1">
    <property type="nucleotide sequence ID" value="NZ_BCVB01000001.1"/>
</dbReference>
<protein>
    <submittedName>
        <fullName evidence="5">Bacterial extracellular solute-binding family protein</fullName>
    </submittedName>
</protein>
<name>A0A0B6AMY3_PRIM2</name>
<dbReference type="PROSITE" id="PS51257">
    <property type="entry name" value="PROKAR_LIPOPROTEIN"/>
    <property type="match status" value="1"/>
</dbReference>
<evidence type="ECO:0000256" key="3">
    <source>
        <dbReference type="ARBA" id="ARBA00022729"/>
    </source>
</evidence>
<dbReference type="GO" id="GO:1901982">
    <property type="term" value="F:maltose binding"/>
    <property type="evidence" value="ECO:0007669"/>
    <property type="project" value="TreeGrafter"/>
</dbReference>
<dbReference type="GO" id="GO:0015768">
    <property type="term" value="P:maltose transport"/>
    <property type="evidence" value="ECO:0007669"/>
    <property type="project" value="TreeGrafter"/>
</dbReference>
<dbReference type="EMBL" id="CP009920">
    <property type="protein sequence ID" value="AJI21204.1"/>
    <property type="molecule type" value="Genomic_DNA"/>
</dbReference>
<dbReference type="AlphaFoldDB" id="A0A0B6AMY3"/>
<dbReference type="GO" id="GO:0055052">
    <property type="term" value="C:ATP-binding cassette (ABC) transporter complex, substrate-binding subunit-containing"/>
    <property type="evidence" value="ECO:0007669"/>
    <property type="project" value="TreeGrafter"/>
</dbReference>
<gene>
    <name evidence="5" type="ORF">BG04_847</name>
</gene>
<keyword evidence="3 4" id="KW-0732">Signal</keyword>
<dbReference type="Pfam" id="PF01547">
    <property type="entry name" value="SBP_bac_1"/>
    <property type="match status" value="1"/>
</dbReference>
<feature type="signal peptide" evidence="4">
    <location>
        <begin position="1"/>
        <end position="20"/>
    </location>
</feature>
<evidence type="ECO:0000313" key="5">
    <source>
        <dbReference type="EMBL" id="AJI21204.1"/>
    </source>
</evidence>
<reference evidence="5 6" key="1">
    <citation type="journal article" date="2015" name="Genome Announc.">
        <title>Complete genome sequences for 35 biothreat assay-relevant bacillus species.</title>
        <authorList>
            <person name="Johnson S.L."/>
            <person name="Daligault H.E."/>
            <person name="Davenport K.W."/>
            <person name="Jaissle J."/>
            <person name="Frey K.G."/>
            <person name="Ladner J.T."/>
            <person name="Broomall S.M."/>
            <person name="Bishop-Lilly K.A."/>
            <person name="Bruce D.C."/>
            <person name="Gibbons H.S."/>
            <person name="Coyne S.R."/>
            <person name="Lo C.C."/>
            <person name="Meincke L."/>
            <person name="Munk A.C."/>
            <person name="Koroleva G.I."/>
            <person name="Rosenzweig C.N."/>
            <person name="Palacios G.F."/>
            <person name="Redden C.L."/>
            <person name="Minogue T.D."/>
            <person name="Chain P.S."/>
        </authorList>
    </citation>
    <scope>NUCLEOTIDE SEQUENCE [LARGE SCALE GENOMIC DNA]</scope>
    <source>
        <strain evidence="6">ATCC 14581 / DSM 32 / JCM 2506 / NBRC 15308 / NCIMB 9376 / NCTC 10342 / NRRL B-14308 / VKM B-512</strain>
    </source>
</reference>
<dbReference type="GO" id="GO:0042956">
    <property type="term" value="P:maltodextrin transmembrane transport"/>
    <property type="evidence" value="ECO:0007669"/>
    <property type="project" value="TreeGrafter"/>
</dbReference>
<proteinExistence type="inferred from homology"/>
<evidence type="ECO:0000256" key="4">
    <source>
        <dbReference type="SAM" id="SignalP"/>
    </source>
</evidence>
<evidence type="ECO:0000256" key="1">
    <source>
        <dbReference type="ARBA" id="ARBA00008520"/>
    </source>
</evidence>
<dbReference type="Proteomes" id="UP000031829">
    <property type="component" value="Chromosome"/>
</dbReference>
<dbReference type="SUPFAM" id="SSF53850">
    <property type="entry name" value="Periplasmic binding protein-like II"/>
    <property type="match status" value="1"/>
</dbReference>
<dbReference type="KEGG" id="bmeg:BG04_847"/>
<dbReference type="HOGENOM" id="CLU_031285_10_5_9"/>
<keyword evidence="2" id="KW-0813">Transport</keyword>
<accession>A0A0B6AMY3</accession>
<dbReference type="InterPro" id="IPR006059">
    <property type="entry name" value="SBP"/>
</dbReference>
<dbReference type="Gene3D" id="3.40.190.10">
    <property type="entry name" value="Periplasmic binding protein-like II"/>
    <property type="match status" value="1"/>
</dbReference>